<dbReference type="NCBIfam" id="TIGR00125">
    <property type="entry name" value="cyt_tran_rel"/>
    <property type="match status" value="1"/>
</dbReference>
<reference evidence="4 5" key="1">
    <citation type="submission" date="2017-09" db="EMBL/GenBank/DDBJ databases">
        <title>Depth-based differentiation of microbial function through sediment-hosted aquifers and enrichment of novel symbionts in the deep terrestrial subsurface.</title>
        <authorList>
            <person name="Probst A.J."/>
            <person name="Ladd B."/>
            <person name="Jarett J.K."/>
            <person name="Geller-Mcgrath D.E."/>
            <person name="Sieber C.M."/>
            <person name="Emerson J.B."/>
            <person name="Anantharaman K."/>
            <person name="Thomas B.C."/>
            <person name="Malmstrom R."/>
            <person name="Stieglmeier M."/>
            <person name="Klingl A."/>
            <person name="Woyke T."/>
            <person name="Ryan C.M."/>
            <person name="Banfield J.F."/>
        </authorList>
    </citation>
    <scope>NUCLEOTIDE SEQUENCE [LARGE SCALE GENOMIC DNA]</scope>
    <source>
        <strain evidence="4">CG11_big_fil_rev_8_21_14_0_20_37_11</strain>
    </source>
</reference>
<name>A0A2H0NFL5_9BACT</name>
<protein>
    <submittedName>
        <fullName evidence="4">Glycerol-3-phosphate cytidylyltransferase</fullName>
    </submittedName>
</protein>
<dbReference type="Gene3D" id="3.40.50.620">
    <property type="entry name" value="HUPs"/>
    <property type="match status" value="1"/>
</dbReference>
<dbReference type="InterPro" id="IPR014729">
    <property type="entry name" value="Rossmann-like_a/b/a_fold"/>
</dbReference>
<proteinExistence type="predicted"/>
<evidence type="ECO:0000313" key="5">
    <source>
        <dbReference type="Proteomes" id="UP000230707"/>
    </source>
</evidence>
<evidence type="ECO:0000313" key="4">
    <source>
        <dbReference type="EMBL" id="PIR07687.1"/>
    </source>
</evidence>
<dbReference type="InterPro" id="IPR050385">
    <property type="entry name" value="Archaeal_FAD_synthase"/>
</dbReference>
<accession>A0A2H0NFL5</accession>
<dbReference type="InterPro" id="IPR004821">
    <property type="entry name" value="Cyt_trans-like"/>
</dbReference>
<keyword evidence="2 4" id="KW-0548">Nucleotidyltransferase</keyword>
<dbReference type="SUPFAM" id="SSF52374">
    <property type="entry name" value="Nucleotidylyl transferase"/>
    <property type="match status" value="1"/>
</dbReference>
<comment type="caution">
    <text evidence="4">The sequence shown here is derived from an EMBL/GenBank/DDBJ whole genome shotgun (WGS) entry which is preliminary data.</text>
</comment>
<dbReference type="PANTHER" id="PTHR43793:SF2">
    <property type="entry name" value="BIFUNCTIONAL PROTEIN HLDE"/>
    <property type="match status" value="1"/>
</dbReference>
<dbReference type="Proteomes" id="UP000230707">
    <property type="component" value="Unassembled WGS sequence"/>
</dbReference>
<evidence type="ECO:0000256" key="2">
    <source>
        <dbReference type="ARBA" id="ARBA00022695"/>
    </source>
</evidence>
<feature type="domain" description="Cytidyltransferase-like" evidence="3">
    <location>
        <begin position="26"/>
        <end position="120"/>
    </location>
</feature>
<dbReference type="EMBL" id="PCWS01000151">
    <property type="protein sequence ID" value="PIR07687.1"/>
    <property type="molecule type" value="Genomic_DNA"/>
</dbReference>
<keyword evidence="1 4" id="KW-0808">Transferase</keyword>
<dbReference type="PANTHER" id="PTHR43793">
    <property type="entry name" value="FAD SYNTHASE"/>
    <property type="match status" value="1"/>
</dbReference>
<dbReference type="Pfam" id="PF01467">
    <property type="entry name" value="CTP_transf_like"/>
    <property type="match status" value="1"/>
</dbReference>
<dbReference type="AlphaFoldDB" id="A0A2H0NFL5"/>
<evidence type="ECO:0000256" key="1">
    <source>
        <dbReference type="ARBA" id="ARBA00022679"/>
    </source>
</evidence>
<organism evidence="4 5">
    <name type="scientific">Candidatus Gottesmanbacteria bacterium CG11_big_fil_rev_8_21_14_0_20_37_11</name>
    <dbReference type="NCBI Taxonomy" id="1974575"/>
    <lineage>
        <taxon>Bacteria</taxon>
        <taxon>Candidatus Gottesmaniibacteriota</taxon>
    </lineage>
</organism>
<gene>
    <name evidence="4" type="ORF">COV53_06910</name>
</gene>
<dbReference type="GO" id="GO:0016779">
    <property type="term" value="F:nucleotidyltransferase activity"/>
    <property type="evidence" value="ECO:0007669"/>
    <property type="project" value="UniProtKB-KW"/>
</dbReference>
<evidence type="ECO:0000259" key="3">
    <source>
        <dbReference type="Pfam" id="PF01467"/>
    </source>
</evidence>
<sequence length="159" mass="17933">MNKIITLEEITQLSSSLKKNKKSIVLVGGCFDIVHIGHIEFLMKAKKFGNILCVLLEHDKKVRLLKGGNRPFNNQKERAQFLSAISFIDYIIPLPFLKSDSDYDQLIFSLKPDVIAVTTDDPFLEKKKEQANHIGGKIKKIPLIKTRSTSKIANLLGID</sequence>